<evidence type="ECO:0000256" key="2">
    <source>
        <dbReference type="ARBA" id="ARBA00022692"/>
    </source>
</evidence>
<dbReference type="InterPro" id="IPR052165">
    <property type="entry name" value="Membrane_assoc_protease"/>
</dbReference>
<feature type="domain" description="NfeD-like C-terminal" evidence="6">
    <location>
        <begin position="111"/>
        <end position="161"/>
    </location>
</feature>
<comment type="caution">
    <text evidence="7">The sequence shown here is derived from an EMBL/GenBank/DDBJ whole genome shotgun (WGS) entry which is preliminary data.</text>
</comment>
<dbReference type="InterPro" id="IPR002810">
    <property type="entry name" value="NfeD-like_C"/>
</dbReference>
<keyword evidence="4 5" id="KW-0472">Membrane</keyword>
<dbReference type="PANTHER" id="PTHR33507">
    <property type="entry name" value="INNER MEMBRANE PROTEIN YBBJ"/>
    <property type="match status" value="1"/>
</dbReference>
<keyword evidence="3 5" id="KW-1133">Transmembrane helix</keyword>
<name>A0A1E3GXF1_9HYPH</name>
<keyword evidence="2 5" id="KW-0812">Transmembrane</keyword>
<dbReference type="GO" id="GO:0005886">
    <property type="term" value="C:plasma membrane"/>
    <property type="evidence" value="ECO:0007669"/>
    <property type="project" value="TreeGrafter"/>
</dbReference>
<sequence length="163" mass="17389">MAGQTDGEERAVGFFAGLAQDLGPWAWWVFAAVLAGVEILLPGTFFIWFAAAAVVVGALALVVDLGWQAELLLFLLLAVVAALVGRRWYGTRSRPSDEAAPTLNDRAGGQVGRTALLEEPLVDGIGRIRLDDTVWRVEGPNLPAGTRVRIVSVRGGRLQVEAA</sequence>
<dbReference type="PANTHER" id="PTHR33507:SF3">
    <property type="entry name" value="INNER MEMBRANE PROTEIN YBBJ"/>
    <property type="match status" value="1"/>
</dbReference>
<dbReference type="EMBL" id="MCRJ01000139">
    <property type="protein sequence ID" value="ODN68730.1"/>
    <property type="molecule type" value="Genomic_DNA"/>
</dbReference>
<keyword evidence="8" id="KW-1185">Reference proteome</keyword>
<evidence type="ECO:0000256" key="3">
    <source>
        <dbReference type="ARBA" id="ARBA00022989"/>
    </source>
</evidence>
<comment type="subcellular location">
    <subcellularLocation>
        <location evidence="1">Membrane</location>
        <topology evidence="1">Multi-pass membrane protein</topology>
    </subcellularLocation>
</comment>
<dbReference type="OrthoDB" id="9810336at2"/>
<feature type="transmembrane region" description="Helical" evidence="5">
    <location>
        <begin position="71"/>
        <end position="89"/>
    </location>
</feature>
<dbReference type="InterPro" id="IPR012340">
    <property type="entry name" value="NA-bd_OB-fold"/>
</dbReference>
<evidence type="ECO:0000256" key="4">
    <source>
        <dbReference type="ARBA" id="ARBA00023136"/>
    </source>
</evidence>
<feature type="transmembrane region" description="Helical" evidence="5">
    <location>
        <begin position="46"/>
        <end position="65"/>
    </location>
</feature>
<evidence type="ECO:0000256" key="1">
    <source>
        <dbReference type="ARBA" id="ARBA00004141"/>
    </source>
</evidence>
<gene>
    <name evidence="7" type="primary">ybbJ</name>
    <name evidence="7" type="ORF">A6302_03962</name>
</gene>
<dbReference type="Proteomes" id="UP000094622">
    <property type="component" value="Unassembled WGS sequence"/>
</dbReference>
<proteinExistence type="predicted"/>
<evidence type="ECO:0000313" key="7">
    <source>
        <dbReference type="EMBL" id="ODN68730.1"/>
    </source>
</evidence>
<dbReference type="Gene3D" id="2.40.50.140">
    <property type="entry name" value="Nucleic acid-binding proteins"/>
    <property type="match status" value="1"/>
</dbReference>
<dbReference type="Pfam" id="PF01957">
    <property type="entry name" value="NfeD"/>
    <property type="match status" value="1"/>
</dbReference>
<reference evidence="7 8" key="1">
    <citation type="submission" date="2016-07" db="EMBL/GenBank/DDBJ databases">
        <title>Draft Genome Sequence of Methylobrevis pamukkalensis PK2.</title>
        <authorList>
            <person name="Vasilenko O.V."/>
            <person name="Doronina N.V."/>
            <person name="Shmareva M.N."/>
            <person name="Tarlachkov S.V."/>
            <person name="Mustakhimov I."/>
            <person name="Trotsenko Y.A."/>
        </authorList>
    </citation>
    <scope>NUCLEOTIDE SEQUENCE [LARGE SCALE GENOMIC DNA]</scope>
    <source>
        <strain evidence="7 8">PK2</strain>
    </source>
</reference>
<organism evidence="7 8">
    <name type="scientific">Methylobrevis pamukkalensis</name>
    <dbReference type="NCBI Taxonomy" id="1439726"/>
    <lineage>
        <taxon>Bacteria</taxon>
        <taxon>Pseudomonadati</taxon>
        <taxon>Pseudomonadota</taxon>
        <taxon>Alphaproteobacteria</taxon>
        <taxon>Hyphomicrobiales</taxon>
        <taxon>Pleomorphomonadaceae</taxon>
        <taxon>Methylobrevis</taxon>
    </lineage>
</organism>
<evidence type="ECO:0000313" key="8">
    <source>
        <dbReference type="Proteomes" id="UP000094622"/>
    </source>
</evidence>
<dbReference type="AlphaFoldDB" id="A0A1E3GXF1"/>
<accession>A0A1E3GXF1</accession>
<protein>
    <submittedName>
        <fullName evidence="7">Inner membrane protein YbbJ</fullName>
    </submittedName>
</protein>
<evidence type="ECO:0000256" key="5">
    <source>
        <dbReference type="SAM" id="Phobius"/>
    </source>
</evidence>
<evidence type="ECO:0000259" key="6">
    <source>
        <dbReference type="Pfam" id="PF01957"/>
    </source>
</evidence>